<keyword evidence="8" id="KW-0061">Asparagine biosynthesis</keyword>
<feature type="binding site" evidence="9">
    <location>
        <position position="292"/>
    </location>
    <ligand>
        <name>ATP</name>
        <dbReference type="ChEBI" id="CHEBI:30616"/>
    </ligand>
</feature>
<dbReference type="InterPro" id="IPR029055">
    <property type="entry name" value="Ntn_hydrolases_N"/>
</dbReference>
<dbReference type="CDD" id="cd00712">
    <property type="entry name" value="AsnB"/>
    <property type="match status" value="1"/>
</dbReference>
<dbReference type="InParanoid" id="A0A3M0CJ61"/>
<comment type="pathway">
    <text evidence="1">Amino-acid biosynthesis; L-asparagine biosynthesis; L-asparagine from L-aspartate (L-Gln route): step 1/1.</text>
</comment>
<evidence type="ECO:0000256" key="2">
    <source>
        <dbReference type="ARBA" id="ARBA00005752"/>
    </source>
</evidence>
<dbReference type="RefSeq" id="WP_121938232.1">
    <property type="nucleotide sequence ID" value="NZ_REFR01000010.1"/>
</dbReference>
<evidence type="ECO:0000256" key="9">
    <source>
        <dbReference type="PIRSR" id="PIRSR001589-2"/>
    </source>
</evidence>
<keyword evidence="8" id="KW-0028">Amino-acid biosynthesis</keyword>
<dbReference type="InterPro" id="IPR001962">
    <property type="entry name" value="Asn_synthase"/>
</dbReference>
<reference evidence="12 13" key="1">
    <citation type="submission" date="2018-10" db="EMBL/GenBank/DDBJ databases">
        <title>Genomic Encyclopedia of Archaeal and Bacterial Type Strains, Phase II (KMG-II): from individual species to whole genera.</title>
        <authorList>
            <person name="Goeker M."/>
        </authorList>
    </citation>
    <scope>NUCLEOTIDE SEQUENCE [LARGE SCALE GENOMIC DNA]</scope>
    <source>
        <strain evidence="12 13">DSM 25217</strain>
    </source>
</reference>
<dbReference type="SUPFAM" id="SSF56235">
    <property type="entry name" value="N-terminal nucleophile aminohydrolases (Ntn hydrolases)"/>
    <property type="match status" value="1"/>
</dbReference>
<dbReference type="NCBIfam" id="TIGR03108">
    <property type="entry name" value="eps_aminotran_1"/>
    <property type="match status" value="1"/>
</dbReference>
<feature type="active site" description="For GATase activity" evidence="8">
    <location>
        <position position="2"/>
    </location>
</feature>
<dbReference type="PIRSF" id="PIRSF001589">
    <property type="entry name" value="Asn_synthetase_glu-h"/>
    <property type="match status" value="1"/>
</dbReference>
<dbReference type="SUPFAM" id="SSF52402">
    <property type="entry name" value="Adenine nucleotide alpha hydrolases-like"/>
    <property type="match status" value="1"/>
</dbReference>
<dbReference type="PANTHER" id="PTHR43284:SF1">
    <property type="entry name" value="ASPARAGINE SYNTHETASE"/>
    <property type="match status" value="1"/>
</dbReference>
<dbReference type="EMBL" id="REFR01000010">
    <property type="protein sequence ID" value="RMB08915.1"/>
    <property type="molecule type" value="Genomic_DNA"/>
</dbReference>
<evidence type="ECO:0000313" key="12">
    <source>
        <dbReference type="EMBL" id="RMB08915.1"/>
    </source>
</evidence>
<dbReference type="Pfam" id="PF00733">
    <property type="entry name" value="Asn_synthase"/>
    <property type="match status" value="1"/>
</dbReference>
<comment type="similarity">
    <text evidence="2">Belongs to the asparagine synthetase family.</text>
</comment>
<protein>
    <recommendedName>
        <fullName evidence="3">asparagine synthase (glutamine-hydrolyzing)</fullName>
        <ecNumber evidence="3">6.3.5.4</ecNumber>
    </recommendedName>
</protein>
<dbReference type="InterPro" id="IPR014729">
    <property type="entry name" value="Rossmann-like_a/b/a_fold"/>
</dbReference>
<gene>
    <name evidence="12" type="ORF">BXY39_1562</name>
</gene>
<dbReference type="InterPro" id="IPR017539">
    <property type="entry name" value="XrtA_amidotfase"/>
</dbReference>
<dbReference type="AlphaFoldDB" id="A0A3M0CJ61"/>
<evidence type="ECO:0000256" key="5">
    <source>
        <dbReference type="ARBA" id="ARBA00022840"/>
    </source>
</evidence>
<dbReference type="OrthoDB" id="9763290at2"/>
<feature type="binding site" evidence="9">
    <location>
        <position position="100"/>
    </location>
    <ligand>
        <name>L-glutamine</name>
        <dbReference type="ChEBI" id="CHEBI:58359"/>
    </ligand>
</feature>
<dbReference type="GO" id="GO:0005829">
    <property type="term" value="C:cytosol"/>
    <property type="evidence" value="ECO:0007669"/>
    <property type="project" value="TreeGrafter"/>
</dbReference>
<keyword evidence="4 9" id="KW-0547">Nucleotide-binding</keyword>
<dbReference type="Gene3D" id="3.40.50.620">
    <property type="entry name" value="HUPs"/>
    <property type="match status" value="2"/>
</dbReference>
<proteinExistence type="inferred from homology"/>
<dbReference type="EC" id="6.3.5.4" evidence="3"/>
<dbReference type="InterPro" id="IPR006426">
    <property type="entry name" value="Asn_synth_AEB"/>
</dbReference>
<dbReference type="InterPro" id="IPR051786">
    <property type="entry name" value="ASN_synthetase/amidase"/>
</dbReference>
<accession>A0A3M0CJ61</accession>
<dbReference type="GO" id="GO:0006529">
    <property type="term" value="P:asparagine biosynthetic process"/>
    <property type="evidence" value="ECO:0007669"/>
    <property type="project" value="UniProtKB-KW"/>
</dbReference>
<sequence>MCGIAGLLTSSPDRPPDRDMVKAMTRSLAHRGPDGEGFYWGDGVALGHRRLSIIDIEGGAQPMMRGDGGPVVTFNGEIYNFRQLARELGSLGHVFKTRSDTEVLLASYEAWGVDCVRHLRGMFAFAIWDPAKCTLFLARDRLGIKPFYYTCLQDGTFLFGSELKALLTHPQVRRHIDLTALDDYLALGYVPDPKCLLEGIYKLPPAHTALIGQGEARLTPHRYWRPPIGTGEGMVGADMAGDNLIPALRDAIEHRMIADVPLGAFLSGGMDSGAVVALMSSLSAGPVETCTIGSDTAAFDERDMAALVADTFGTRHRSAVASPRDEDTLNRLPFMFDEPFADPSALPTYRVSALARERVTVALSGDGGDELFAGYRRYRFHMAEERIRRAIPCPIRRHVFGPLSRMWPKMDWAPRPLRAKATLEGIARSAPAAYFNAVSRIPDRDRYTLYTGRFRDELDGYHPAHLFERLAGEVPDADPLTQVQYIDLLTYIPGDILTKVDRTSMAVGLEVRVPLLDHVFVGKALAVPASGRLKNGQGKAVFREALKDLLPPSVLSGAKKGFSVPLSDWFRTELGDRCQQLARSEALLDTKLFAPQALSRLTQDHMSGRRDHGGTLWSLMMLDTSLRHLDARI</sequence>
<evidence type="ECO:0000256" key="1">
    <source>
        <dbReference type="ARBA" id="ARBA00005187"/>
    </source>
</evidence>
<dbReference type="InterPro" id="IPR017932">
    <property type="entry name" value="GATase_2_dom"/>
</dbReference>
<comment type="caution">
    <text evidence="12">The sequence shown here is derived from an EMBL/GenBank/DDBJ whole genome shotgun (WGS) entry which is preliminary data.</text>
</comment>
<evidence type="ECO:0000256" key="7">
    <source>
        <dbReference type="ARBA" id="ARBA00048741"/>
    </source>
</evidence>
<dbReference type="GO" id="GO:0005524">
    <property type="term" value="F:ATP binding"/>
    <property type="evidence" value="ECO:0007669"/>
    <property type="project" value="UniProtKB-KW"/>
</dbReference>
<keyword evidence="6 8" id="KW-0315">Glutamine amidotransferase</keyword>
<dbReference type="Proteomes" id="UP000271227">
    <property type="component" value="Unassembled WGS sequence"/>
</dbReference>
<dbReference type="FunCoup" id="A0A3M0CJ61">
    <property type="interactions" value="505"/>
</dbReference>
<dbReference type="Gene3D" id="3.60.20.10">
    <property type="entry name" value="Glutamine Phosphoribosylpyrophosphate, subunit 1, domain 1"/>
    <property type="match status" value="1"/>
</dbReference>
<organism evidence="12 13">
    <name type="scientific">Eilatimonas milleporae</name>
    <dbReference type="NCBI Taxonomy" id="911205"/>
    <lineage>
        <taxon>Bacteria</taxon>
        <taxon>Pseudomonadati</taxon>
        <taxon>Pseudomonadota</taxon>
        <taxon>Alphaproteobacteria</taxon>
        <taxon>Kordiimonadales</taxon>
        <taxon>Kordiimonadaceae</taxon>
        <taxon>Eilatimonas</taxon>
    </lineage>
</organism>
<evidence type="ECO:0000313" key="13">
    <source>
        <dbReference type="Proteomes" id="UP000271227"/>
    </source>
</evidence>
<dbReference type="NCBIfam" id="TIGR01536">
    <property type="entry name" value="asn_synth_AEB"/>
    <property type="match status" value="1"/>
</dbReference>
<dbReference type="PROSITE" id="PS51278">
    <property type="entry name" value="GATASE_TYPE_2"/>
    <property type="match status" value="1"/>
</dbReference>
<keyword evidence="13" id="KW-1185">Reference proteome</keyword>
<feature type="binding site" evidence="9">
    <location>
        <begin position="364"/>
        <end position="365"/>
    </location>
    <ligand>
        <name>ATP</name>
        <dbReference type="ChEBI" id="CHEBI:30616"/>
    </ligand>
</feature>
<keyword evidence="5 9" id="KW-0067">ATP-binding</keyword>
<evidence type="ECO:0000256" key="4">
    <source>
        <dbReference type="ARBA" id="ARBA00022741"/>
    </source>
</evidence>
<evidence type="ECO:0000256" key="10">
    <source>
        <dbReference type="PIRSR" id="PIRSR001589-3"/>
    </source>
</evidence>
<dbReference type="GO" id="GO:0004066">
    <property type="term" value="F:asparagine synthase (glutamine-hydrolyzing) activity"/>
    <property type="evidence" value="ECO:0007669"/>
    <property type="project" value="UniProtKB-EC"/>
</dbReference>
<evidence type="ECO:0000259" key="11">
    <source>
        <dbReference type="PROSITE" id="PS51278"/>
    </source>
</evidence>
<name>A0A3M0CJ61_9PROT</name>
<feature type="domain" description="Glutamine amidotransferase type-2" evidence="11">
    <location>
        <begin position="2"/>
        <end position="214"/>
    </location>
</feature>
<evidence type="ECO:0000256" key="3">
    <source>
        <dbReference type="ARBA" id="ARBA00012737"/>
    </source>
</evidence>
<feature type="site" description="Important for beta-aspartyl-AMP intermediate formation" evidence="10">
    <location>
        <position position="366"/>
    </location>
</feature>
<dbReference type="Pfam" id="PF13537">
    <property type="entry name" value="GATase_7"/>
    <property type="match status" value="1"/>
</dbReference>
<evidence type="ECO:0000256" key="6">
    <source>
        <dbReference type="ARBA" id="ARBA00022962"/>
    </source>
</evidence>
<dbReference type="CDD" id="cd01991">
    <property type="entry name" value="Asn_synthase_B_C"/>
    <property type="match status" value="1"/>
</dbReference>
<dbReference type="PANTHER" id="PTHR43284">
    <property type="entry name" value="ASPARAGINE SYNTHETASE (GLUTAMINE-HYDROLYZING)"/>
    <property type="match status" value="1"/>
</dbReference>
<evidence type="ECO:0000256" key="8">
    <source>
        <dbReference type="PIRSR" id="PIRSR001589-1"/>
    </source>
</evidence>
<dbReference type="InterPro" id="IPR033738">
    <property type="entry name" value="AsnB_N"/>
</dbReference>
<comment type="catalytic activity">
    <reaction evidence="7">
        <text>L-aspartate + L-glutamine + ATP + H2O = L-asparagine + L-glutamate + AMP + diphosphate + H(+)</text>
        <dbReference type="Rhea" id="RHEA:12228"/>
        <dbReference type="ChEBI" id="CHEBI:15377"/>
        <dbReference type="ChEBI" id="CHEBI:15378"/>
        <dbReference type="ChEBI" id="CHEBI:29985"/>
        <dbReference type="ChEBI" id="CHEBI:29991"/>
        <dbReference type="ChEBI" id="CHEBI:30616"/>
        <dbReference type="ChEBI" id="CHEBI:33019"/>
        <dbReference type="ChEBI" id="CHEBI:58048"/>
        <dbReference type="ChEBI" id="CHEBI:58359"/>
        <dbReference type="ChEBI" id="CHEBI:456215"/>
        <dbReference type="EC" id="6.3.5.4"/>
    </reaction>
</comment>